<dbReference type="EMBL" id="BTSY01000002">
    <property type="protein sequence ID" value="GMT13994.1"/>
    <property type="molecule type" value="Genomic_DNA"/>
</dbReference>
<proteinExistence type="predicted"/>
<keyword evidence="2" id="KW-0472">Membrane</keyword>
<feature type="compositionally biased region" description="Gly residues" evidence="1">
    <location>
        <begin position="137"/>
        <end position="147"/>
    </location>
</feature>
<name>A0AAV5V604_9BILA</name>
<evidence type="ECO:0000313" key="3">
    <source>
        <dbReference type="EMBL" id="GMT13994.1"/>
    </source>
</evidence>
<keyword evidence="2" id="KW-0812">Transmembrane</keyword>
<dbReference type="AlphaFoldDB" id="A0AAV5V604"/>
<gene>
    <name evidence="3" type="ORF">PFISCL1PPCAC_5291</name>
</gene>
<comment type="caution">
    <text evidence="3">The sequence shown here is derived from an EMBL/GenBank/DDBJ whole genome shotgun (WGS) entry which is preliminary data.</text>
</comment>
<protein>
    <submittedName>
        <fullName evidence="3">Uncharacterized protein</fullName>
    </submittedName>
</protein>
<feature type="transmembrane region" description="Helical" evidence="2">
    <location>
        <begin position="12"/>
        <end position="31"/>
    </location>
</feature>
<accession>A0AAV5V604</accession>
<organism evidence="3 4">
    <name type="scientific">Pristionchus fissidentatus</name>
    <dbReference type="NCBI Taxonomy" id="1538716"/>
    <lineage>
        <taxon>Eukaryota</taxon>
        <taxon>Metazoa</taxon>
        <taxon>Ecdysozoa</taxon>
        <taxon>Nematoda</taxon>
        <taxon>Chromadorea</taxon>
        <taxon>Rhabditida</taxon>
        <taxon>Rhabditina</taxon>
        <taxon>Diplogasteromorpha</taxon>
        <taxon>Diplogasteroidea</taxon>
        <taxon>Neodiplogasteridae</taxon>
        <taxon>Pristionchus</taxon>
    </lineage>
</organism>
<keyword evidence="2" id="KW-1133">Transmembrane helix</keyword>
<dbReference type="Proteomes" id="UP001432322">
    <property type="component" value="Unassembled WGS sequence"/>
</dbReference>
<evidence type="ECO:0000313" key="4">
    <source>
        <dbReference type="Proteomes" id="UP001432322"/>
    </source>
</evidence>
<feature type="non-terminal residue" evidence="3">
    <location>
        <position position="1"/>
    </location>
</feature>
<keyword evidence="4" id="KW-1185">Reference proteome</keyword>
<feature type="region of interest" description="Disordered" evidence="1">
    <location>
        <begin position="46"/>
        <end position="70"/>
    </location>
</feature>
<sequence length="155" mass="17079">LISAEFRMSDSSMALIPLLALVPLVVSMVLCGKKKEIVKKEEKKPVRYPGRFGDCPDNGETVDDGTKSDWGKSYKDRIMMKTAIEKTEPADNPMPEADALELVEAIKKGLVRPQKDDESIDDHKTDWGKTQMTGKVGQTGPGTGTEGGLQWKKKN</sequence>
<feature type="region of interest" description="Disordered" evidence="1">
    <location>
        <begin position="111"/>
        <end position="155"/>
    </location>
</feature>
<reference evidence="3" key="1">
    <citation type="submission" date="2023-10" db="EMBL/GenBank/DDBJ databases">
        <title>Genome assembly of Pristionchus species.</title>
        <authorList>
            <person name="Yoshida K."/>
            <person name="Sommer R.J."/>
        </authorList>
    </citation>
    <scope>NUCLEOTIDE SEQUENCE</scope>
    <source>
        <strain evidence="3">RS5133</strain>
    </source>
</reference>
<evidence type="ECO:0000256" key="2">
    <source>
        <dbReference type="SAM" id="Phobius"/>
    </source>
</evidence>
<feature type="compositionally biased region" description="Basic and acidic residues" evidence="1">
    <location>
        <begin position="113"/>
        <end position="127"/>
    </location>
</feature>
<evidence type="ECO:0000256" key="1">
    <source>
        <dbReference type="SAM" id="MobiDB-lite"/>
    </source>
</evidence>